<keyword evidence="4" id="KW-1185">Reference proteome</keyword>
<dbReference type="GO" id="GO:0006935">
    <property type="term" value="P:chemotaxis"/>
    <property type="evidence" value="ECO:0007669"/>
    <property type="project" value="UniProtKB-KW"/>
</dbReference>
<dbReference type="PANTHER" id="PTHR39452">
    <property type="entry name" value="CHEY-P PHOSPHATASE CHEX"/>
    <property type="match status" value="1"/>
</dbReference>
<dbReference type="InterPro" id="IPR028051">
    <property type="entry name" value="CheX-like_dom"/>
</dbReference>
<accession>H9UK70</accession>
<dbReference type="EMBL" id="CP003282">
    <property type="protein sequence ID" value="AFG37913.1"/>
    <property type="molecule type" value="Genomic_DNA"/>
</dbReference>
<gene>
    <name evidence="3" type="ordered locus">Spiaf_1856</name>
</gene>
<organism evidence="3 4">
    <name type="scientific">Spirochaeta africana (strain ATCC 700263 / DSM 8902 / Z-7692)</name>
    <dbReference type="NCBI Taxonomy" id="889378"/>
    <lineage>
        <taxon>Bacteria</taxon>
        <taxon>Pseudomonadati</taxon>
        <taxon>Spirochaetota</taxon>
        <taxon>Spirochaetia</taxon>
        <taxon>Spirochaetales</taxon>
        <taxon>Spirochaetaceae</taxon>
        <taxon>Spirochaeta</taxon>
    </lineage>
</organism>
<dbReference type="SUPFAM" id="SSF103039">
    <property type="entry name" value="CheC-like"/>
    <property type="match status" value="1"/>
</dbReference>
<dbReference type="STRING" id="889378.Spiaf_1856"/>
<keyword evidence="1" id="KW-0145">Chemotaxis</keyword>
<dbReference type="eggNOG" id="COG1406">
    <property type="taxonomic scope" value="Bacteria"/>
</dbReference>
<dbReference type="KEGG" id="sfc:Spiaf_1856"/>
<sequence>MSIQYIQPFVEAALRVFEDFFGEAPLPGKPYLFHRDEHHRWDLSALIGIGGESRGVVAVMMTGELAVNLTNILTGGQSTEVTDDAADAIGEVVNIIAGNAKKGLEEYVLTISLPSIICGSVHNISWPSNIPIIAVPCETSHGEFVLAVGLEDIIHARDASQS</sequence>
<evidence type="ECO:0000259" key="2">
    <source>
        <dbReference type="Pfam" id="PF13690"/>
    </source>
</evidence>
<dbReference type="HOGENOM" id="CLU_116290_0_2_12"/>
<evidence type="ECO:0000256" key="1">
    <source>
        <dbReference type="ARBA" id="ARBA00022500"/>
    </source>
</evidence>
<evidence type="ECO:0000313" key="4">
    <source>
        <dbReference type="Proteomes" id="UP000007383"/>
    </source>
</evidence>
<feature type="domain" description="Chemotaxis phosphatase CheX-like" evidence="2">
    <location>
        <begin position="44"/>
        <end position="138"/>
    </location>
</feature>
<dbReference type="PANTHER" id="PTHR39452:SF1">
    <property type="entry name" value="CHEY-P PHOSPHATASE CHEX"/>
    <property type="match status" value="1"/>
</dbReference>
<dbReference type="Pfam" id="PF13690">
    <property type="entry name" value="CheX"/>
    <property type="match status" value="1"/>
</dbReference>
<dbReference type="CDD" id="cd17906">
    <property type="entry name" value="CheX"/>
    <property type="match status" value="1"/>
</dbReference>
<dbReference type="Proteomes" id="UP000007383">
    <property type="component" value="Chromosome"/>
</dbReference>
<dbReference type="PATRIC" id="fig|889378.3.peg.1847"/>
<reference evidence="4" key="1">
    <citation type="journal article" date="2013" name="Stand. Genomic Sci.">
        <title>Complete genome sequence of the halophilic bacterium Spirochaeta africana type strain (Z-7692(T)) from the alkaline Lake Magadi in the East African Rift.</title>
        <authorList>
            <person name="Liolos K."/>
            <person name="Abt B."/>
            <person name="Scheuner C."/>
            <person name="Teshima H."/>
            <person name="Held B."/>
            <person name="Lapidus A."/>
            <person name="Nolan M."/>
            <person name="Lucas S."/>
            <person name="Deshpande S."/>
            <person name="Cheng J.F."/>
            <person name="Tapia R."/>
            <person name="Goodwin L.A."/>
            <person name="Pitluck S."/>
            <person name="Pagani I."/>
            <person name="Ivanova N."/>
            <person name="Mavromatis K."/>
            <person name="Mikhailova N."/>
            <person name="Huntemann M."/>
            <person name="Pati A."/>
            <person name="Chen A."/>
            <person name="Palaniappan K."/>
            <person name="Land M."/>
            <person name="Rohde M."/>
            <person name="Tindall B.J."/>
            <person name="Detter J.C."/>
            <person name="Goker M."/>
            <person name="Bristow J."/>
            <person name="Eisen J.A."/>
            <person name="Markowitz V."/>
            <person name="Hugenholtz P."/>
            <person name="Woyke T."/>
            <person name="Klenk H.P."/>
            <person name="Kyrpides N.C."/>
        </authorList>
    </citation>
    <scope>NUCLEOTIDE SEQUENCE</scope>
    <source>
        <strain evidence="4">ATCC 700263 / DSM 8902 / Z-7692</strain>
    </source>
</reference>
<dbReference type="Gene3D" id="3.40.1550.10">
    <property type="entry name" value="CheC-like"/>
    <property type="match status" value="1"/>
</dbReference>
<protein>
    <submittedName>
        <fullName evidence="3">Putative inhibitor of MCP methylation, CheC</fullName>
    </submittedName>
</protein>
<dbReference type="RefSeq" id="WP_014455896.1">
    <property type="nucleotide sequence ID" value="NC_017098.1"/>
</dbReference>
<dbReference type="AlphaFoldDB" id="H9UK70"/>
<name>H9UK70_SPIAZ</name>
<evidence type="ECO:0000313" key="3">
    <source>
        <dbReference type="EMBL" id="AFG37913.1"/>
    </source>
</evidence>
<dbReference type="InterPro" id="IPR038756">
    <property type="entry name" value="CheX-like"/>
</dbReference>
<dbReference type="InterPro" id="IPR028976">
    <property type="entry name" value="CheC-like_sf"/>
</dbReference>
<proteinExistence type="predicted"/>